<dbReference type="Gene3D" id="3.60.21.10">
    <property type="match status" value="1"/>
</dbReference>
<proteinExistence type="predicted"/>
<dbReference type="InterPro" id="IPR000979">
    <property type="entry name" value="Phosphodiesterase_MJ0936/Vps29"/>
</dbReference>
<dbReference type="InterPro" id="IPR029052">
    <property type="entry name" value="Metallo-depent_PP-like"/>
</dbReference>
<dbReference type="SUPFAM" id="SSF56300">
    <property type="entry name" value="Metallo-dependent phosphatases"/>
    <property type="match status" value="1"/>
</dbReference>
<dbReference type="AlphaFoldDB" id="X1RS18"/>
<evidence type="ECO:0000259" key="1">
    <source>
        <dbReference type="Pfam" id="PF12850"/>
    </source>
</evidence>
<comment type="caution">
    <text evidence="2">The sequence shown here is derived from an EMBL/GenBank/DDBJ whole genome shotgun (WGS) entry which is preliminary data.</text>
</comment>
<organism evidence="2">
    <name type="scientific">marine sediment metagenome</name>
    <dbReference type="NCBI Taxonomy" id="412755"/>
    <lineage>
        <taxon>unclassified sequences</taxon>
        <taxon>metagenomes</taxon>
        <taxon>ecological metagenomes</taxon>
    </lineage>
</organism>
<accession>X1RS18</accession>
<reference evidence="2" key="1">
    <citation type="journal article" date="2014" name="Front. Microbiol.">
        <title>High frequency of phylogenetically diverse reductive dehalogenase-homologous genes in deep subseafloor sedimentary metagenomes.</title>
        <authorList>
            <person name="Kawai M."/>
            <person name="Futagami T."/>
            <person name="Toyoda A."/>
            <person name="Takaki Y."/>
            <person name="Nishi S."/>
            <person name="Hori S."/>
            <person name="Arai W."/>
            <person name="Tsubouchi T."/>
            <person name="Morono Y."/>
            <person name="Uchiyama I."/>
            <person name="Ito T."/>
            <person name="Fujiyama A."/>
            <person name="Inagaki F."/>
            <person name="Takami H."/>
        </authorList>
    </citation>
    <scope>NUCLEOTIDE SEQUENCE</scope>
    <source>
        <strain evidence="2">Expedition CK06-06</strain>
    </source>
</reference>
<feature type="non-terminal residue" evidence="2">
    <location>
        <position position="1"/>
    </location>
</feature>
<evidence type="ECO:0000313" key="2">
    <source>
        <dbReference type="EMBL" id="GAI65970.1"/>
    </source>
</evidence>
<dbReference type="InterPro" id="IPR024654">
    <property type="entry name" value="Calcineurin-like_PHP_lpxH"/>
</dbReference>
<gene>
    <name evidence="2" type="ORF">S12H4_08584</name>
</gene>
<sequence>QIIKKLEQLVEIEKFDYTFFTGDVVNAPKFMNFLNLITKRNFFVVIGNMDYYGGNRDAPIYRNLKISMGSNDNLIIGLTHGHQVSPRGDRSQLELIAIEKSFNILISGHTHKEEIFLQKDILLLNPGSVTGAWSFVASGNPSFITLSIIENTGEINVVLYQYDIRAAKLKDLKSYFVFENNKIRHKY</sequence>
<dbReference type="NCBIfam" id="TIGR00040">
    <property type="entry name" value="yfcE"/>
    <property type="match status" value="1"/>
</dbReference>
<name>X1RS18_9ZZZZ</name>
<dbReference type="PANTHER" id="PTHR11124">
    <property type="entry name" value="VACUOLAR SORTING PROTEIN VPS29"/>
    <property type="match status" value="1"/>
</dbReference>
<dbReference type="Pfam" id="PF12850">
    <property type="entry name" value="Metallophos_2"/>
    <property type="match status" value="1"/>
</dbReference>
<protein>
    <recommendedName>
        <fullName evidence="1">Calcineurin-like phosphoesterase domain-containing protein</fullName>
    </recommendedName>
</protein>
<feature type="domain" description="Calcineurin-like phosphoesterase" evidence="1">
    <location>
        <begin position="9"/>
        <end position="133"/>
    </location>
</feature>
<dbReference type="EMBL" id="BARW01003335">
    <property type="protein sequence ID" value="GAI65970.1"/>
    <property type="molecule type" value="Genomic_DNA"/>
</dbReference>